<feature type="compositionally biased region" description="Low complexity" evidence="1">
    <location>
        <begin position="21"/>
        <end position="49"/>
    </location>
</feature>
<feature type="compositionally biased region" description="Low complexity" evidence="1">
    <location>
        <begin position="197"/>
        <end position="207"/>
    </location>
</feature>
<feature type="compositionally biased region" description="Basic and acidic residues" evidence="1">
    <location>
        <begin position="283"/>
        <end position="314"/>
    </location>
</feature>
<evidence type="ECO:0000256" key="1">
    <source>
        <dbReference type="SAM" id="MobiDB-lite"/>
    </source>
</evidence>
<reference evidence="3" key="1">
    <citation type="submission" date="2025-08" db="UniProtKB">
        <authorList>
            <consortium name="RefSeq"/>
        </authorList>
    </citation>
    <scope>IDENTIFICATION</scope>
    <source>
        <tissue evidence="3">Whole sample</tissue>
    </source>
</reference>
<keyword evidence="2" id="KW-1185">Reference proteome</keyword>
<feature type="region of interest" description="Disordered" evidence="1">
    <location>
        <begin position="359"/>
        <end position="406"/>
    </location>
</feature>
<gene>
    <name evidence="3" type="primary">LOC111102459</name>
</gene>
<feature type="compositionally biased region" description="Acidic residues" evidence="1">
    <location>
        <begin position="126"/>
        <end position="136"/>
    </location>
</feature>
<feature type="region of interest" description="Disordered" evidence="1">
    <location>
        <begin position="936"/>
        <end position="1033"/>
    </location>
</feature>
<name>A0A8B8AIB2_CRAVI</name>
<feature type="region of interest" description="Disordered" evidence="1">
    <location>
        <begin position="1"/>
        <end position="268"/>
    </location>
</feature>
<accession>A0A8B8AIB2</accession>
<evidence type="ECO:0000313" key="2">
    <source>
        <dbReference type="Proteomes" id="UP000694844"/>
    </source>
</evidence>
<feature type="compositionally biased region" description="Basic and acidic residues" evidence="1">
    <location>
        <begin position="214"/>
        <end position="229"/>
    </location>
</feature>
<feature type="compositionally biased region" description="Basic and acidic residues" evidence="1">
    <location>
        <begin position="164"/>
        <end position="181"/>
    </location>
</feature>
<dbReference type="GeneID" id="111102459"/>
<sequence>MEDTLSQNRHSVESENKKSSESSISEESSEIDSTNEISDIIGDTYSQNENSEESENKDSKEAASEESLSNSQSKQNIKDSIIDDSSSVVSESSENDDSKITKANYDDSSIIKYESQSHEASSSTDSSEELSAENNEDSGVVESVSADNDSKTKGDDDVNSDLNEESKEDTAESDIIDHDVSKQNGDGSADHSKSESTESSNESNNSDQSDEDLEKFSEKQGHNSDENLKENGSSQQKDGSSQNSDEQKKTSSVLMGILSNTMDNEMKLESSDFDQIKLDERSRESFDAHKLNSNNLEDKSSEETSDESNDRSSKSVDGIETPNNDLSVVDVDDYDIPFSIKSQDSDFYSSYLYHDELHKSNNFEMSLSEKTDVNPKKERSQKQSGGSKDSKESKESDINNRQVIGELRNDNSTDYYYDDNMFTDFLRGILEKGKENMVHNPPTPHSVGTDNEDTESGESLEKSRQDGIKTNESQQVDNNESIESQESKKGTDAINSWTSQNGNHINEKPSTSEFFRFGLTRNPFENGVIHGITNGFNAFVTTPKPFVPAADYDDDHDERRQKGRSFGLVGVSDDQTGGISSWNNGQHHLNTFANPHIGLNNHNGHGQHFGNEMIGQHQNFGLMGFSDTSSLGMQPNISPYNGGNTFSFHDLNHQPETSHLNHGGQSQDFSVHRNNNHHIESQWMPHESGIQGNWDQTLPQVTAPQQLSPELGTNEQNSKAAEGGPLAMELPTLENIPQQLSPELGTNEQYSHAAESGPAAMELPTLENIPQNNLPSAVGDNLLSSSPSATRSDLASSFPSHLDNTPFSSSSLAHQDPVNDAWSTGNKQASLDEASRPDRNIFLDPQTNYFSNGVQRVAFGTPNEQLNFNINLINEQPQLNNNQPVSNTQQNYGNNNHFNVHPEISAPFETIQTLPHYVDQAAHYVDKVPHHVDQATHSVDQTPHSVKQMNTHDEDSEERDDESSAGSNTSWMSSFVQPSEVYRNPFAVNDDVSEDQDHQQVNHNQHVETNHTDNKNDNNSNEDDNENEDDTDR</sequence>
<dbReference type="AlphaFoldDB" id="A0A8B8AIB2"/>
<feature type="compositionally biased region" description="Polar residues" evidence="1">
    <location>
        <begin position="230"/>
        <end position="263"/>
    </location>
</feature>
<feature type="compositionally biased region" description="Low complexity" evidence="1">
    <location>
        <begin position="65"/>
        <end position="75"/>
    </location>
</feature>
<feature type="region of interest" description="Disordered" evidence="1">
    <location>
        <begin position="435"/>
        <end position="509"/>
    </location>
</feature>
<dbReference type="Proteomes" id="UP000694844">
    <property type="component" value="Chromosome 7"/>
</dbReference>
<feature type="compositionally biased region" description="Acidic residues" evidence="1">
    <location>
        <begin position="954"/>
        <end position="963"/>
    </location>
</feature>
<feature type="compositionally biased region" description="Polar residues" evidence="1">
    <location>
        <begin position="493"/>
        <end position="509"/>
    </location>
</feature>
<dbReference type="RefSeq" id="XP_022290915.1">
    <property type="nucleotide sequence ID" value="XM_022435207.1"/>
</dbReference>
<proteinExistence type="predicted"/>
<feature type="compositionally biased region" description="Polar residues" evidence="1">
    <location>
        <begin position="965"/>
        <end position="977"/>
    </location>
</feature>
<feature type="compositionally biased region" description="Basic and acidic residues" evidence="1">
    <location>
        <begin position="359"/>
        <end position="381"/>
    </location>
</feature>
<feature type="compositionally biased region" description="Polar residues" evidence="1">
    <location>
        <begin position="654"/>
        <end position="671"/>
    </location>
</feature>
<feature type="compositionally biased region" description="Low complexity" evidence="1">
    <location>
        <begin position="82"/>
        <end position="92"/>
    </location>
</feature>
<evidence type="ECO:0000313" key="3">
    <source>
        <dbReference type="RefSeq" id="XP_022290915.1"/>
    </source>
</evidence>
<feature type="compositionally biased region" description="Basic and acidic residues" evidence="1">
    <location>
        <begin position="459"/>
        <end position="469"/>
    </location>
</feature>
<feature type="compositionally biased region" description="Polar residues" evidence="1">
    <location>
        <begin position="936"/>
        <end position="949"/>
    </location>
</feature>
<feature type="compositionally biased region" description="Basic and acidic residues" evidence="1">
    <location>
        <begin position="995"/>
        <end position="1016"/>
    </location>
</feature>
<feature type="compositionally biased region" description="Acidic residues" evidence="1">
    <location>
        <begin position="1020"/>
        <end position="1033"/>
    </location>
</feature>
<feature type="compositionally biased region" description="Polar residues" evidence="1">
    <location>
        <begin position="470"/>
        <end position="484"/>
    </location>
</feature>
<feature type="region of interest" description="Disordered" evidence="1">
    <location>
        <begin position="769"/>
        <end position="834"/>
    </location>
</feature>
<feature type="region of interest" description="Disordered" evidence="1">
    <location>
        <begin position="283"/>
        <end position="330"/>
    </location>
</feature>
<organism evidence="2 3">
    <name type="scientific">Crassostrea virginica</name>
    <name type="common">Eastern oyster</name>
    <dbReference type="NCBI Taxonomy" id="6565"/>
    <lineage>
        <taxon>Eukaryota</taxon>
        <taxon>Metazoa</taxon>
        <taxon>Spiralia</taxon>
        <taxon>Lophotrochozoa</taxon>
        <taxon>Mollusca</taxon>
        <taxon>Bivalvia</taxon>
        <taxon>Autobranchia</taxon>
        <taxon>Pteriomorphia</taxon>
        <taxon>Ostreida</taxon>
        <taxon>Ostreoidea</taxon>
        <taxon>Ostreidae</taxon>
        <taxon>Crassostrea</taxon>
    </lineage>
</organism>
<feature type="compositionally biased region" description="Polar residues" evidence="1">
    <location>
        <begin position="782"/>
        <end position="813"/>
    </location>
</feature>
<feature type="region of interest" description="Disordered" evidence="1">
    <location>
        <begin position="650"/>
        <end position="671"/>
    </location>
</feature>
<feature type="compositionally biased region" description="Basic and acidic residues" evidence="1">
    <location>
        <begin position="10"/>
        <end position="20"/>
    </location>
</feature>
<feature type="compositionally biased region" description="Basic and acidic residues" evidence="1">
    <location>
        <begin position="388"/>
        <end position="398"/>
    </location>
</feature>
<dbReference type="KEGG" id="cvn:111102459"/>
<feature type="compositionally biased region" description="Basic and acidic residues" evidence="1">
    <location>
        <begin position="54"/>
        <end position="63"/>
    </location>
</feature>
<protein>
    <submittedName>
        <fullName evidence="3">Dentin sialophosphoprotein-like isoform X1</fullName>
    </submittedName>
</protein>